<feature type="region of interest" description="Disordered" evidence="5">
    <location>
        <begin position="1"/>
        <end position="43"/>
    </location>
</feature>
<evidence type="ECO:0000256" key="2">
    <source>
        <dbReference type="ARBA" id="ARBA00023015"/>
    </source>
</evidence>
<dbReference type="GO" id="GO:0008270">
    <property type="term" value="F:zinc ion binding"/>
    <property type="evidence" value="ECO:0007669"/>
    <property type="project" value="InterPro"/>
</dbReference>
<dbReference type="PANTHER" id="PTHR31001:SF74">
    <property type="entry name" value="ZN(II)2CYS6 TRANSCRIPTION FACTOR (EUROFUNG)"/>
    <property type="match status" value="1"/>
</dbReference>
<keyword evidence="3" id="KW-0804">Transcription</keyword>
<dbReference type="EMBL" id="JAPQKR010000012">
    <property type="protein sequence ID" value="KAJ5204642.1"/>
    <property type="molecule type" value="Genomic_DNA"/>
</dbReference>
<dbReference type="Proteomes" id="UP001150904">
    <property type="component" value="Unassembled WGS sequence"/>
</dbReference>
<sequence length="743" mass="84201">MDPPASDKPSELVEIGPSIPPQPDEASIPDSLPQLRDRRREKPLLSCTFCRSRKAPRNKSKVSVGNRIQQLESLVRSLAQQQQQSLQQQHSPQAHTAYSDGPAIDLAYSFQGTPGTSPQGVSTTTPLVSVDEDNIVPAMQHASLSRNRDYVTSPAPSEHGSMRLHSHGANYVGSFHWAAVLDSISELRDHYEEEEEARLLAANDHVLHESPGPRLLYEPVQTTKADLLAAIPARPAVDRMVARYFNAQGVVPEILHSGHFLKEYEKFWQEPNAVSIAWIGLLFSVMSLSTRYQQSIEGSEDPETPVRVHMFRENVIHCLVLCQWTKGGDYVLETLINYLTSELFLSRDSEIGLWLVQGMLVQLALSLGYHRDPQNFSSISPFAGEMRRRVWAVIVQMDLRLSSQMALPRLLKLQQYDTAEPRNIFDTDFDENTTELPESRPETEVTPVLYSLARTRIDQMNGLVSDLVNDTREHPYVEIIDLDQKLQEAEASLSPIFRWQPLSQSFMVLPQIVMHRVLLQLAIQRVTIWLHRKYLTPSYNPAQFEYSRKACIKSAMRILEFQQIVEEETQRDGLLYPVRWMFTSSRLKAVFLLGISILCYYVQLTRTHSDVSLGEKTDNSIHDLLQNVYPLWLRLSALSPEARRVVQLLHPLLGMDGQENDQTPVATPNSVSPFIPVSGDQPSSEPYEDSIANFSSMPTFPNNSDFRYSDGLMSSLTTAVVSMEDLLLTNTTEFDQWMNVSFH</sequence>
<evidence type="ECO:0000313" key="8">
    <source>
        <dbReference type="Proteomes" id="UP001150904"/>
    </source>
</evidence>
<dbReference type="CDD" id="cd12148">
    <property type="entry name" value="fungal_TF_MHR"/>
    <property type="match status" value="1"/>
</dbReference>
<proteinExistence type="predicted"/>
<feature type="domain" description="Xylanolytic transcriptional activator regulatory" evidence="6">
    <location>
        <begin position="353"/>
        <end position="427"/>
    </location>
</feature>
<dbReference type="SMART" id="SM00906">
    <property type="entry name" value="Fungal_trans"/>
    <property type="match status" value="1"/>
</dbReference>
<dbReference type="GO" id="GO:0006351">
    <property type="term" value="P:DNA-templated transcription"/>
    <property type="evidence" value="ECO:0007669"/>
    <property type="project" value="InterPro"/>
</dbReference>
<dbReference type="Pfam" id="PF04082">
    <property type="entry name" value="Fungal_trans"/>
    <property type="match status" value="1"/>
</dbReference>
<reference evidence="7" key="2">
    <citation type="journal article" date="2023" name="IMA Fungus">
        <title>Comparative genomic study of the Penicillium genus elucidates a diverse pangenome and 15 lateral gene transfer events.</title>
        <authorList>
            <person name="Petersen C."/>
            <person name="Sorensen T."/>
            <person name="Nielsen M.R."/>
            <person name="Sondergaard T.E."/>
            <person name="Sorensen J.L."/>
            <person name="Fitzpatrick D.A."/>
            <person name="Frisvad J.C."/>
            <person name="Nielsen K.L."/>
        </authorList>
    </citation>
    <scope>NUCLEOTIDE SEQUENCE</scope>
    <source>
        <strain evidence="7">IBT 15544</strain>
    </source>
</reference>
<accession>A0A9W9MNL7</accession>
<reference evidence="7" key="1">
    <citation type="submission" date="2022-12" db="EMBL/GenBank/DDBJ databases">
        <authorList>
            <person name="Petersen C."/>
        </authorList>
    </citation>
    <scope>NUCLEOTIDE SEQUENCE</scope>
    <source>
        <strain evidence="7">IBT 15544</strain>
    </source>
</reference>
<evidence type="ECO:0000256" key="3">
    <source>
        <dbReference type="ARBA" id="ARBA00023163"/>
    </source>
</evidence>
<evidence type="ECO:0000313" key="7">
    <source>
        <dbReference type="EMBL" id="KAJ5204642.1"/>
    </source>
</evidence>
<name>A0A9W9MNL7_9EURO</name>
<dbReference type="RefSeq" id="XP_058309121.1">
    <property type="nucleotide sequence ID" value="XM_058452583.1"/>
</dbReference>
<dbReference type="InterPro" id="IPR007219">
    <property type="entry name" value="XnlR_reg_dom"/>
</dbReference>
<protein>
    <recommendedName>
        <fullName evidence="6">Xylanolytic transcriptional activator regulatory domain-containing protein</fullName>
    </recommendedName>
</protein>
<dbReference type="OrthoDB" id="4934715at2759"/>
<keyword evidence="8" id="KW-1185">Reference proteome</keyword>
<organism evidence="7 8">
    <name type="scientific">Penicillium cinerascens</name>
    <dbReference type="NCBI Taxonomy" id="70096"/>
    <lineage>
        <taxon>Eukaryota</taxon>
        <taxon>Fungi</taxon>
        <taxon>Dikarya</taxon>
        <taxon>Ascomycota</taxon>
        <taxon>Pezizomycotina</taxon>
        <taxon>Eurotiomycetes</taxon>
        <taxon>Eurotiomycetidae</taxon>
        <taxon>Eurotiales</taxon>
        <taxon>Aspergillaceae</taxon>
        <taxon>Penicillium</taxon>
    </lineage>
</organism>
<dbReference type="InterPro" id="IPR050613">
    <property type="entry name" value="Sec_Metabolite_Reg"/>
</dbReference>
<dbReference type="GeneID" id="83179884"/>
<dbReference type="AlphaFoldDB" id="A0A9W9MNL7"/>
<gene>
    <name evidence="7" type="ORF">N7498_005521</name>
</gene>
<dbReference type="PANTHER" id="PTHR31001">
    <property type="entry name" value="UNCHARACTERIZED TRANSCRIPTIONAL REGULATORY PROTEIN"/>
    <property type="match status" value="1"/>
</dbReference>
<evidence type="ECO:0000256" key="5">
    <source>
        <dbReference type="SAM" id="MobiDB-lite"/>
    </source>
</evidence>
<dbReference type="GO" id="GO:0003677">
    <property type="term" value="F:DNA binding"/>
    <property type="evidence" value="ECO:0007669"/>
    <property type="project" value="InterPro"/>
</dbReference>
<evidence type="ECO:0000256" key="1">
    <source>
        <dbReference type="ARBA" id="ARBA00004123"/>
    </source>
</evidence>
<keyword evidence="4" id="KW-0539">Nucleus</keyword>
<evidence type="ECO:0000259" key="6">
    <source>
        <dbReference type="SMART" id="SM00906"/>
    </source>
</evidence>
<keyword evidence="2" id="KW-0805">Transcription regulation</keyword>
<evidence type="ECO:0000256" key="4">
    <source>
        <dbReference type="ARBA" id="ARBA00023242"/>
    </source>
</evidence>
<dbReference type="GO" id="GO:0005634">
    <property type="term" value="C:nucleus"/>
    <property type="evidence" value="ECO:0007669"/>
    <property type="project" value="UniProtKB-SubCell"/>
</dbReference>
<comment type="subcellular location">
    <subcellularLocation>
        <location evidence="1">Nucleus</location>
    </subcellularLocation>
</comment>
<comment type="caution">
    <text evidence="7">The sequence shown here is derived from an EMBL/GenBank/DDBJ whole genome shotgun (WGS) entry which is preliminary data.</text>
</comment>